<keyword evidence="3" id="KW-1185">Reference proteome</keyword>
<evidence type="ECO:0000256" key="1">
    <source>
        <dbReference type="SAM" id="MobiDB-lite"/>
    </source>
</evidence>
<comment type="caution">
    <text evidence="2">The sequence shown here is derived from an EMBL/GenBank/DDBJ whole genome shotgun (WGS) entry which is preliminary data.</text>
</comment>
<evidence type="ECO:0000313" key="2">
    <source>
        <dbReference type="EMBL" id="KAF9733785.1"/>
    </source>
</evidence>
<sequence length="202" mass="22534">MNPMHQVAGKVQFPAGVGDQEERDRHDHRILDELTQAVEVGHCPKGQLHFTVFTPTTRRLCFDAENDRLIAEGGGNRYLQRRRRRPPDRVLVTSTVSAAATEPPRGSPRVGSPHVHPAEDVGRPRPAGLGRFWVKGDNGQAYIFVTKLARHGNTSQWQLSQVTDFSAITGWDEPLVQMATLEERYKSVCNALVFNAKVFLAS</sequence>
<evidence type="ECO:0000313" key="3">
    <source>
        <dbReference type="Proteomes" id="UP000756921"/>
    </source>
</evidence>
<feature type="region of interest" description="Disordered" evidence="1">
    <location>
        <begin position="1"/>
        <end position="23"/>
    </location>
</feature>
<dbReference type="Proteomes" id="UP000756921">
    <property type="component" value="Unassembled WGS sequence"/>
</dbReference>
<reference evidence="2" key="1">
    <citation type="journal article" date="2020" name="Mol. Plant Microbe Interact.">
        <title>Genome Sequence of the Biocontrol Agent Coniothyrium minitans strain Conio (IMI 134523).</title>
        <authorList>
            <person name="Patel D."/>
            <person name="Shittu T.A."/>
            <person name="Baroncelli R."/>
            <person name="Muthumeenakshi S."/>
            <person name="Osborne T.H."/>
            <person name="Janganan T.K."/>
            <person name="Sreenivasaprasad S."/>
        </authorList>
    </citation>
    <scope>NUCLEOTIDE SEQUENCE</scope>
    <source>
        <strain evidence="2">Conio</strain>
    </source>
</reference>
<dbReference type="AlphaFoldDB" id="A0A9P6GEX7"/>
<accession>A0A9P6GEX7</accession>
<organism evidence="2 3">
    <name type="scientific">Paraphaeosphaeria minitans</name>
    <dbReference type="NCBI Taxonomy" id="565426"/>
    <lineage>
        <taxon>Eukaryota</taxon>
        <taxon>Fungi</taxon>
        <taxon>Dikarya</taxon>
        <taxon>Ascomycota</taxon>
        <taxon>Pezizomycotina</taxon>
        <taxon>Dothideomycetes</taxon>
        <taxon>Pleosporomycetidae</taxon>
        <taxon>Pleosporales</taxon>
        <taxon>Massarineae</taxon>
        <taxon>Didymosphaeriaceae</taxon>
        <taxon>Paraphaeosphaeria</taxon>
    </lineage>
</organism>
<dbReference type="EMBL" id="WJXW01000008">
    <property type="protein sequence ID" value="KAF9733785.1"/>
    <property type="molecule type" value="Genomic_DNA"/>
</dbReference>
<protein>
    <submittedName>
        <fullName evidence="2">Uncharacterized protein</fullName>
    </submittedName>
</protein>
<proteinExistence type="predicted"/>
<name>A0A9P6GEX7_9PLEO</name>
<feature type="region of interest" description="Disordered" evidence="1">
    <location>
        <begin position="78"/>
        <end position="122"/>
    </location>
</feature>
<gene>
    <name evidence="2" type="ORF">PMIN01_08128</name>
</gene>